<dbReference type="EMBL" id="LRDH01000096">
    <property type="protein sequence ID" value="PPV15920.1"/>
    <property type="molecule type" value="Genomic_DNA"/>
</dbReference>
<keyword evidence="2" id="KW-0812">Transmembrane</keyword>
<reference evidence="3 4" key="1">
    <citation type="submission" date="2016-01" db="EMBL/GenBank/DDBJ databases">
        <title>Characterization of the Clostridium difficile lineages that are prevalent in Hong Kong and China.</title>
        <authorList>
            <person name="Kwok J.S.-L."/>
            <person name="Lam W.-Y."/>
            <person name="Ip M."/>
            <person name="Chan T.-F."/>
            <person name="Hawkey P.M."/>
            <person name="Tsui S.K.-W."/>
        </authorList>
    </citation>
    <scope>NUCLEOTIDE SEQUENCE [LARGE SCALE GENOMIC DNA]</scope>
    <source>
        <strain evidence="3 4">300064</strain>
    </source>
</reference>
<dbReference type="RefSeq" id="WP_043661274.1">
    <property type="nucleotide sequence ID" value="NZ_LRDH01000096.1"/>
</dbReference>
<organism evidence="3 4">
    <name type="scientific">Clostridium butyricum</name>
    <dbReference type="NCBI Taxonomy" id="1492"/>
    <lineage>
        <taxon>Bacteria</taxon>
        <taxon>Bacillati</taxon>
        <taxon>Bacillota</taxon>
        <taxon>Clostridia</taxon>
        <taxon>Eubacteriales</taxon>
        <taxon>Clostridiaceae</taxon>
        <taxon>Clostridium</taxon>
    </lineage>
</organism>
<name>A0A2S7FCQ0_CLOBU</name>
<dbReference type="Proteomes" id="UP000238081">
    <property type="component" value="Unassembled WGS sequence"/>
</dbReference>
<evidence type="ECO:0000313" key="4">
    <source>
        <dbReference type="Proteomes" id="UP000238081"/>
    </source>
</evidence>
<proteinExistence type="predicted"/>
<accession>A0A2S7FCQ0</accession>
<feature type="compositionally biased region" description="Basic residues" evidence="1">
    <location>
        <begin position="38"/>
        <end position="48"/>
    </location>
</feature>
<keyword evidence="2" id="KW-0472">Membrane</keyword>
<gene>
    <name evidence="3" type="ORF">AWN73_02215</name>
</gene>
<evidence type="ECO:0000256" key="1">
    <source>
        <dbReference type="SAM" id="MobiDB-lite"/>
    </source>
</evidence>
<keyword evidence="3" id="KW-0132">Cell division</keyword>
<sequence>MPRGQYSYGIKGNTAVKPLKRTIIRKPKKSEEQIRKNNNNRKKLFKKQKQNDRKYMLTVVMVILGLGCVTVAGDSKIYKMQKSVTTLENQISSTVEENEALRVKILKYSSLSNIEESASNGLGMHIPHGDDVVKIDFSNNYFKDVTSNNHTVKKSNNSFLSFLEGIFK</sequence>
<dbReference type="GO" id="GO:0051301">
    <property type="term" value="P:cell division"/>
    <property type="evidence" value="ECO:0007669"/>
    <property type="project" value="UniProtKB-KW"/>
</dbReference>
<protein>
    <submittedName>
        <fullName evidence="3">Cell division protein FtsL</fullName>
    </submittedName>
</protein>
<dbReference type="AlphaFoldDB" id="A0A2S7FCQ0"/>
<evidence type="ECO:0000313" key="3">
    <source>
        <dbReference type="EMBL" id="PPV15920.1"/>
    </source>
</evidence>
<comment type="caution">
    <text evidence="3">The sequence shown here is derived from an EMBL/GenBank/DDBJ whole genome shotgun (WGS) entry which is preliminary data.</text>
</comment>
<keyword evidence="2" id="KW-1133">Transmembrane helix</keyword>
<feature type="region of interest" description="Disordered" evidence="1">
    <location>
        <begin position="29"/>
        <end position="48"/>
    </location>
</feature>
<feature type="transmembrane region" description="Helical" evidence="2">
    <location>
        <begin position="55"/>
        <end position="73"/>
    </location>
</feature>
<evidence type="ECO:0000256" key="2">
    <source>
        <dbReference type="SAM" id="Phobius"/>
    </source>
</evidence>
<keyword evidence="3" id="KW-0131">Cell cycle</keyword>